<dbReference type="InterPro" id="IPR006204">
    <property type="entry name" value="GHMP_kinase_N_dom"/>
</dbReference>
<keyword evidence="10" id="KW-0756">Sterol biosynthesis</keyword>
<dbReference type="Pfam" id="PF00288">
    <property type="entry name" value="GHMP_kinases_N"/>
    <property type="match status" value="1"/>
</dbReference>
<dbReference type="NCBIfam" id="TIGR00549">
    <property type="entry name" value="mevalon_kin"/>
    <property type="match status" value="1"/>
</dbReference>
<keyword evidence="3 10" id="KW-0808">Transferase</keyword>
<evidence type="ECO:0000256" key="5">
    <source>
        <dbReference type="ARBA" id="ARBA00022777"/>
    </source>
</evidence>
<dbReference type="EC" id="2.7.1.36" evidence="10"/>
<dbReference type="EMBL" id="CABPRJ010002373">
    <property type="protein sequence ID" value="VVC43886.1"/>
    <property type="molecule type" value="Genomic_DNA"/>
</dbReference>
<dbReference type="SUPFAM" id="SSF54211">
    <property type="entry name" value="Ribosomal protein S5 domain 2-like"/>
    <property type="match status" value="1"/>
</dbReference>
<keyword evidence="8 10" id="KW-0443">Lipid metabolism</keyword>
<dbReference type="AlphaFoldDB" id="A0A5E4NJH6"/>
<name>A0A5E4NJH6_9HEMI</name>
<dbReference type="Proteomes" id="UP000325440">
    <property type="component" value="Unassembled WGS sequence"/>
</dbReference>
<dbReference type="PRINTS" id="PR00959">
    <property type="entry name" value="MEVGALKINASE"/>
</dbReference>
<keyword evidence="14" id="KW-1185">Reference proteome</keyword>
<keyword evidence="1 10" id="KW-0963">Cytoplasm</keyword>
<evidence type="ECO:0000256" key="8">
    <source>
        <dbReference type="ARBA" id="ARBA00023098"/>
    </source>
</evidence>
<dbReference type="InterPro" id="IPR006205">
    <property type="entry name" value="Mev_gal_kin"/>
</dbReference>
<dbReference type="InterPro" id="IPR020568">
    <property type="entry name" value="Ribosomal_Su5_D2-typ_SF"/>
</dbReference>
<protein>
    <recommendedName>
        <fullName evidence="10">Mevalonate kinase</fullName>
        <shortName evidence="10">MK</shortName>
        <ecNumber evidence="10">2.7.1.36</ecNumber>
    </recommendedName>
</protein>
<accession>A0A5E4NJH6</accession>
<dbReference type="PANTHER" id="PTHR43290">
    <property type="entry name" value="MEVALONATE KINASE"/>
    <property type="match status" value="1"/>
</dbReference>
<evidence type="ECO:0000259" key="11">
    <source>
        <dbReference type="Pfam" id="PF00288"/>
    </source>
</evidence>
<dbReference type="GO" id="GO:0019287">
    <property type="term" value="P:isopentenyl diphosphate biosynthetic process, mevalonate pathway"/>
    <property type="evidence" value="ECO:0007669"/>
    <property type="project" value="UniProtKB-UniPathway"/>
</dbReference>
<dbReference type="Gene3D" id="3.30.70.890">
    <property type="entry name" value="GHMP kinase, C-terminal domain"/>
    <property type="match status" value="1"/>
</dbReference>
<proteinExistence type="inferred from homology"/>
<dbReference type="GO" id="GO:0005840">
    <property type="term" value="C:ribosome"/>
    <property type="evidence" value="ECO:0007669"/>
    <property type="project" value="UniProtKB-KW"/>
</dbReference>
<keyword evidence="5 10" id="KW-0418">Kinase</keyword>
<keyword evidence="2 10" id="KW-0444">Lipid biosynthesis</keyword>
<feature type="domain" description="GHMP kinase C-terminal" evidence="12">
    <location>
        <begin position="330"/>
        <end position="395"/>
    </location>
</feature>
<keyword evidence="10" id="KW-0752">Steroid biosynthesis</keyword>
<keyword evidence="4 10" id="KW-0547">Nucleotide-binding</keyword>
<dbReference type="Pfam" id="PF08544">
    <property type="entry name" value="GHMP_kinases_C"/>
    <property type="match status" value="1"/>
</dbReference>
<reference evidence="13 14" key="1">
    <citation type="submission" date="2019-08" db="EMBL/GenBank/DDBJ databases">
        <authorList>
            <person name="Alioto T."/>
            <person name="Alioto T."/>
            <person name="Gomez Garrido J."/>
        </authorList>
    </citation>
    <scope>NUCLEOTIDE SEQUENCE [LARGE SCALE GENOMIC DNA]</scope>
</reference>
<dbReference type="GO" id="GO:0005524">
    <property type="term" value="F:ATP binding"/>
    <property type="evidence" value="ECO:0007669"/>
    <property type="project" value="UniProtKB-KW"/>
</dbReference>
<evidence type="ECO:0000259" key="12">
    <source>
        <dbReference type="Pfam" id="PF08544"/>
    </source>
</evidence>
<dbReference type="GO" id="GO:0006695">
    <property type="term" value="P:cholesterol biosynthetic process"/>
    <property type="evidence" value="ECO:0007669"/>
    <property type="project" value="TreeGrafter"/>
</dbReference>
<evidence type="ECO:0000256" key="10">
    <source>
        <dbReference type="RuleBase" id="RU363087"/>
    </source>
</evidence>
<sequence>MNSNIQFEITAPGKIILFGEHSVVYGKPAIACAIDQHTTLTFTESYCNNQDLNTIPCRIILPLINYSGMLTIHLDAKPSFSPTTYFQETLNKLNKDEQFFNELDTLSGNEKKTLTVLHFIFGGILTCYMRQLKNVSFTIEVKSALKLGAGTGSSASYCVSLVAACLSYVKFKINSNVEIQFDPLLDDFHSQSGDNLLIIEPFTQDNFVFSDGEKSLINRWALLAENFIHTKASGLDNTICTYGTMVQYTKLNSHKLLEAPELKILLIYSGIERSTGNVVKSVRTKYNDDTYRSILDAIFNSIGQIVNTAVNSIDQMSQNPQKELQLINVLQTLMDMNQGLLMSLGVSHETLDAIVAILKKFDLHAKLTGAGMGGYAICLVPPNVHKSKIQTCMQELKVYGFESNICTIGCPGVRIHTK</sequence>
<feature type="domain" description="GHMP kinase N-terminal" evidence="11">
    <location>
        <begin position="127"/>
        <end position="175"/>
    </location>
</feature>
<evidence type="ECO:0000256" key="6">
    <source>
        <dbReference type="ARBA" id="ARBA00022840"/>
    </source>
</evidence>
<evidence type="ECO:0000256" key="2">
    <source>
        <dbReference type="ARBA" id="ARBA00022516"/>
    </source>
</evidence>
<dbReference type="Gene3D" id="3.30.230.10">
    <property type="match status" value="1"/>
</dbReference>
<dbReference type="UniPathway" id="UPA00057">
    <property type="reaction ID" value="UER00098"/>
</dbReference>
<dbReference type="GO" id="GO:0005829">
    <property type="term" value="C:cytosol"/>
    <property type="evidence" value="ECO:0007669"/>
    <property type="project" value="TreeGrafter"/>
</dbReference>
<keyword evidence="7" id="KW-0460">Magnesium</keyword>
<dbReference type="InterPro" id="IPR013750">
    <property type="entry name" value="GHMP_kinase_C_dom"/>
</dbReference>
<comment type="pathway">
    <text evidence="9 10">Isoprenoid biosynthesis; isopentenyl diphosphate biosynthesis via mevalonate pathway; isopentenyl diphosphate from (R)-mevalonate: step 1/3.</text>
</comment>
<comment type="catalytic activity">
    <reaction evidence="10">
        <text>(R)-mevalonate + ATP = (R)-5-phosphomevalonate + ADP + H(+)</text>
        <dbReference type="Rhea" id="RHEA:17065"/>
        <dbReference type="ChEBI" id="CHEBI:15378"/>
        <dbReference type="ChEBI" id="CHEBI:30616"/>
        <dbReference type="ChEBI" id="CHEBI:36464"/>
        <dbReference type="ChEBI" id="CHEBI:58146"/>
        <dbReference type="ChEBI" id="CHEBI:456216"/>
        <dbReference type="EC" id="2.7.1.36"/>
    </reaction>
</comment>
<dbReference type="OrthoDB" id="1652964at2759"/>
<dbReference type="PANTHER" id="PTHR43290:SF2">
    <property type="entry name" value="MEVALONATE KINASE"/>
    <property type="match status" value="1"/>
</dbReference>
<dbReference type="InterPro" id="IPR036554">
    <property type="entry name" value="GHMP_kinase_C_sf"/>
</dbReference>
<keyword evidence="13" id="KW-0687">Ribonucleoprotein</keyword>
<keyword evidence="10" id="KW-0753">Steroid metabolism</keyword>
<evidence type="ECO:0000256" key="9">
    <source>
        <dbReference type="ARBA" id="ARBA00029438"/>
    </source>
</evidence>
<keyword evidence="6 10" id="KW-0067">ATP-binding</keyword>
<comment type="similarity">
    <text evidence="10">Belongs to the GHMP kinase family. Mevalonate kinase subfamily.</text>
</comment>
<evidence type="ECO:0000256" key="7">
    <source>
        <dbReference type="ARBA" id="ARBA00022842"/>
    </source>
</evidence>
<gene>
    <name evidence="13" type="ORF">CINCED_3A024404</name>
</gene>
<dbReference type="InterPro" id="IPR014721">
    <property type="entry name" value="Ribsml_uS5_D2-typ_fold_subgr"/>
</dbReference>
<evidence type="ECO:0000313" key="13">
    <source>
        <dbReference type="EMBL" id="VVC43886.1"/>
    </source>
</evidence>
<evidence type="ECO:0000256" key="4">
    <source>
        <dbReference type="ARBA" id="ARBA00022741"/>
    </source>
</evidence>
<organism evidence="13 14">
    <name type="scientific">Cinara cedri</name>
    <dbReference type="NCBI Taxonomy" id="506608"/>
    <lineage>
        <taxon>Eukaryota</taxon>
        <taxon>Metazoa</taxon>
        <taxon>Ecdysozoa</taxon>
        <taxon>Arthropoda</taxon>
        <taxon>Hexapoda</taxon>
        <taxon>Insecta</taxon>
        <taxon>Pterygota</taxon>
        <taxon>Neoptera</taxon>
        <taxon>Paraneoptera</taxon>
        <taxon>Hemiptera</taxon>
        <taxon>Sternorrhyncha</taxon>
        <taxon>Aphidomorpha</taxon>
        <taxon>Aphidoidea</taxon>
        <taxon>Aphididae</taxon>
        <taxon>Lachninae</taxon>
        <taxon>Cinara</taxon>
    </lineage>
</organism>
<keyword evidence="10" id="KW-1207">Sterol metabolism</keyword>
<comment type="subcellular location">
    <subcellularLocation>
        <location evidence="10">Cytoplasm</location>
    </subcellularLocation>
</comment>
<dbReference type="GO" id="GO:0004496">
    <property type="term" value="F:mevalonate kinase activity"/>
    <property type="evidence" value="ECO:0007669"/>
    <property type="project" value="UniProtKB-EC"/>
</dbReference>
<evidence type="ECO:0000313" key="14">
    <source>
        <dbReference type="Proteomes" id="UP000325440"/>
    </source>
</evidence>
<evidence type="ECO:0000256" key="3">
    <source>
        <dbReference type="ARBA" id="ARBA00022679"/>
    </source>
</evidence>
<keyword evidence="13" id="KW-0689">Ribosomal protein</keyword>
<dbReference type="SUPFAM" id="SSF55060">
    <property type="entry name" value="GHMP Kinase, C-terminal domain"/>
    <property type="match status" value="1"/>
</dbReference>
<evidence type="ECO:0000256" key="1">
    <source>
        <dbReference type="ARBA" id="ARBA00022490"/>
    </source>
</evidence>